<organism evidence="1 2">
    <name type="scientific">Reticulomyxa filosa</name>
    <dbReference type="NCBI Taxonomy" id="46433"/>
    <lineage>
        <taxon>Eukaryota</taxon>
        <taxon>Sar</taxon>
        <taxon>Rhizaria</taxon>
        <taxon>Retaria</taxon>
        <taxon>Foraminifera</taxon>
        <taxon>Monothalamids</taxon>
        <taxon>Reticulomyxidae</taxon>
        <taxon>Reticulomyxa</taxon>
    </lineage>
</organism>
<reference evidence="1 2" key="1">
    <citation type="journal article" date="2013" name="Curr. Biol.">
        <title>The Genome of the Foraminiferan Reticulomyxa filosa.</title>
        <authorList>
            <person name="Glockner G."/>
            <person name="Hulsmann N."/>
            <person name="Schleicher M."/>
            <person name="Noegel A.A."/>
            <person name="Eichinger L."/>
            <person name="Gallinger C."/>
            <person name="Pawlowski J."/>
            <person name="Sierra R."/>
            <person name="Euteneuer U."/>
            <person name="Pillet L."/>
            <person name="Moustafa A."/>
            <person name="Platzer M."/>
            <person name="Groth M."/>
            <person name="Szafranski K."/>
            <person name="Schliwa M."/>
        </authorList>
    </citation>
    <scope>NUCLEOTIDE SEQUENCE [LARGE SCALE GENOMIC DNA]</scope>
</reference>
<protein>
    <submittedName>
        <fullName evidence="1">Uncharacterized protein</fullName>
    </submittedName>
</protein>
<name>X6LLZ6_RETFI</name>
<gene>
    <name evidence="1" type="ORF">RFI_35257</name>
</gene>
<proteinExistence type="predicted"/>
<sequence length="177" mass="20002">MQALVISIQADQKTVQKTVDVSKFASLPKQQLELVCIFDMHESKYTDTKIETISIAIQSNEIECKSGGITISLNSDENQKNNDNLKEIITQINLILSIYNATAENNNIANNGINIKTNTSNQCTLQLVIPLKEYLNICHKLYNQEETKEKMSNFNICLPILIAVENYYNSNNTKVLQ</sequence>
<dbReference type="Proteomes" id="UP000023152">
    <property type="component" value="Unassembled WGS sequence"/>
</dbReference>
<evidence type="ECO:0000313" key="2">
    <source>
        <dbReference type="Proteomes" id="UP000023152"/>
    </source>
</evidence>
<evidence type="ECO:0000313" key="1">
    <source>
        <dbReference type="EMBL" id="ETO02177.1"/>
    </source>
</evidence>
<accession>X6LLZ6</accession>
<dbReference type="AlphaFoldDB" id="X6LLZ6"/>
<dbReference type="EMBL" id="ASPP01036504">
    <property type="protein sequence ID" value="ETO02177.1"/>
    <property type="molecule type" value="Genomic_DNA"/>
</dbReference>
<keyword evidence="2" id="KW-1185">Reference proteome</keyword>
<comment type="caution">
    <text evidence="1">The sequence shown here is derived from an EMBL/GenBank/DDBJ whole genome shotgun (WGS) entry which is preliminary data.</text>
</comment>